<feature type="compositionally biased region" description="Basic and acidic residues" evidence="1">
    <location>
        <begin position="29"/>
        <end position="42"/>
    </location>
</feature>
<accession>A0A0R3QCU4</accession>
<dbReference type="STRING" id="42155.A0A0R3QCU4"/>
<evidence type="ECO:0000256" key="1">
    <source>
        <dbReference type="SAM" id="MobiDB-lite"/>
    </source>
</evidence>
<dbReference type="WBParaSite" id="BTMF_0000417401-mRNA-1">
    <property type="protein sequence ID" value="BTMF_0000417401-mRNA-1"/>
    <property type="gene ID" value="BTMF_0000417401"/>
</dbReference>
<evidence type="ECO:0000313" key="2">
    <source>
        <dbReference type="WBParaSite" id="BTMF_0000417401-mRNA-1"/>
    </source>
</evidence>
<dbReference type="AlphaFoldDB" id="A0A0R3QCU4"/>
<protein>
    <submittedName>
        <fullName evidence="2">TFG domain-containing protein</fullName>
    </submittedName>
</protein>
<sequence length="78" mass="8475">LIRNGGSNRGNGGDRGGFRGGSRGSFRGGGERNDRGNGFRERGLLNHSVLGRGVDFGHKRSFGGHSETIRNKRMKFDD</sequence>
<feature type="region of interest" description="Disordered" evidence="1">
    <location>
        <begin position="1"/>
        <end position="42"/>
    </location>
</feature>
<name>A0A0R3QCU4_9BILA</name>
<proteinExistence type="predicted"/>
<feature type="compositionally biased region" description="Gly residues" evidence="1">
    <location>
        <begin position="7"/>
        <end position="28"/>
    </location>
</feature>
<organism evidence="2">
    <name type="scientific">Brugia timori</name>
    <dbReference type="NCBI Taxonomy" id="42155"/>
    <lineage>
        <taxon>Eukaryota</taxon>
        <taxon>Metazoa</taxon>
        <taxon>Ecdysozoa</taxon>
        <taxon>Nematoda</taxon>
        <taxon>Chromadorea</taxon>
        <taxon>Rhabditida</taxon>
        <taxon>Spirurina</taxon>
        <taxon>Spiruromorpha</taxon>
        <taxon>Filarioidea</taxon>
        <taxon>Onchocercidae</taxon>
        <taxon>Brugia</taxon>
    </lineage>
</organism>
<reference evidence="2" key="1">
    <citation type="submission" date="2017-02" db="UniProtKB">
        <authorList>
            <consortium name="WormBaseParasite"/>
        </authorList>
    </citation>
    <scope>IDENTIFICATION</scope>
</reference>